<reference evidence="2 3" key="1">
    <citation type="submission" date="2016-10" db="EMBL/GenBank/DDBJ databases">
        <authorList>
            <person name="de Groot N.N."/>
        </authorList>
    </citation>
    <scope>NUCLEOTIDE SEQUENCE [LARGE SCALE GENOMIC DNA]</scope>
    <source>
        <strain evidence="2 3">CGMCC 4.2022</strain>
    </source>
</reference>
<protein>
    <submittedName>
        <fullName evidence="2">tRNA synthetase class II core domain (G, H, P, S and T)</fullName>
    </submittedName>
</protein>
<dbReference type="STRING" id="310781.SAMN05216259_104262"/>
<keyword evidence="3" id="KW-1185">Reference proteome</keyword>
<keyword evidence="2" id="KW-0436">Ligase</keyword>
<gene>
    <name evidence="2" type="ORF">SAMN05216259_104262</name>
</gene>
<dbReference type="Proteomes" id="UP000199341">
    <property type="component" value="Unassembled WGS sequence"/>
</dbReference>
<dbReference type="GO" id="GO:0006418">
    <property type="term" value="P:tRNA aminoacylation for protein translation"/>
    <property type="evidence" value="ECO:0007669"/>
    <property type="project" value="InterPro"/>
</dbReference>
<dbReference type="InterPro" id="IPR045864">
    <property type="entry name" value="aa-tRNA-synth_II/BPL/LPL"/>
</dbReference>
<evidence type="ECO:0000313" key="3">
    <source>
        <dbReference type="Proteomes" id="UP000199341"/>
    </source>
</evidence>
<evidence type="ECO:0000313" key="2">
    <source>
        <dbReference type="EMBL" id="SDN47707.1"/>
    </source>
</evidence>
<dbReference type="Gene3D" id="3.30.930.10">
    <property type="entry name" value="Bira Bifunctional Protein, Domain 2"/>
    <property type="match status" value="1"/>
</dbReference>
<accession>A0A1H0BPZ5</accession>
<dbReference type="SUPFAM" id="SSF55681">
    <property type="entry name" value="Class II aaRS and biotin synthetases"/>
    <property type="match status" value="1"/>
</dbReference>
<evidence type="ECO:0000259" key="1">
    <source>
        <dbReference type="Pfam" id="PF00587"/>
    </source>
</evidence>
<name>A0A1H0BPZ5_9ACTN</name>
<feature type="domain" description="Aminoacyl-tRNA synthetase class II (G/ P/ S/T)" evidence="1">
    <location>
        <begin position="101"/>
        <end position="268"/>
    </location>
</feature>
<dbReference type="GO" id="GO:0004812">
    <property type="term" value="F:aminoacyl-tRNA ligase activity"/>
    <property type="evidence" value="ECO:0007669"/>
    <property type="project" value="UniProtKB-KW"/>
</dbReference>
<organism evidence="2 3">
    <name type="scientific">Actinacidiphila guanduensis</name>
    <dbReference type="NCBI Taxonomy" id="310781"/>
    <lineage>
        <taxon>Bacteria</taxon>
        <taxon>Bacillati</taxon>
        <taxon>Actinomycetota</taxon>
        <taxon>Actinomycetes</taxon>
        <taxon>Kitasatosporales</taxon>
        <taxon>Streptomycetaceae</taxon>
        <taxon>Actinacidiphila</taxon>
    </lineage>
</organism>
<proteinExistence type="predicted"/>
<dbReference type="AlphaFoldDB" id="A0A1H0BPZ5"/>
<dbReference type="InterPro" id="IPR002314">
    <property type="entry name" value="aa-tRNA-synt_IIb"/>
</dbReference>
<dbReference type="EMBL" id="FNIE01000004">
    <property type="protein sequence ID" value="SDN47707.1"/>
    <property type="molecule type" value="Genomic_DNA"/>
</dbReference>
<dbReference type="GO" id="GO:0005524">
    <property type="term" value="F:ATP binding"/>
    <property type="evidence" value="ECO:0007669"/>
    <property type="project" value="InterPro"/>
</dbReference>
<dbReference type="Pfam" id="PF00587">
    <property type="entry name" value="tRNA-synt_2b"/>
    <property type="match status" value="1"/>
</dbReference>
<keyword evidence="2" id="KW-0030">Aminoacyl-tRNA synthetase</keyword>
<sequence>MTSAMTATTTESGWLLPTGVPGLLGFTGAHEAVLARLQAALTAADPSPSTGPDWYPPVVPRAHIDRAQYAESFPQLLGTVHALRTGTDPADTSAVPEEADVVLAPAVCYGVYPRIADTVLTAARHFDAAGHCYRHEATSEYGRFRSFRMREFVVVAGADEAWQWREDWIARTEALFGRLGVKVTVQPASDPFFGPGDRFMRSSQLQQSLKYEFHAELYDGDPGTAIASANCHKDHLGERFGIGFADQGPAHSSCMAFGLERTVGALIHAHGDDPANWPEF</sequence>